<feature type="region of interest" description="Disordered" evidence="2">
    <location>
        <begin position="248"/>
        <end position="267"/>
    </location>
</feature>
<comment type="caution">
    <text evidence="3">The sequence shown here is derived from an EMBL/GenBank/DDBJ whole genome shotgun (WGS) entry which is preliminary data.</text>
</comment>
<dbReference type="EMBL" id="JACLYU010000024">
    <property type="protein sequence ID" value="MBM6700318.1"/>
    <property type="molecule type" value="Genomic_DNA"/>
</dbReference>
<dbReference type="PANTHER" id="PTHR37313">
    <property type="entry name" value="UPF0749 PROTEIN RV1825"/>
    <property type="match status" value="1"/>
</dbReference>
<proteinExistence type="inferred from homology"/>
<keyword evidence="4" id="KW-1185">Reference proteome</keyword>
<organism evidence="3 4">
    <name type="scientific">Bifidobacterium pullorum subsp. saeculare</name>
    <dbReference type="NCBI Taxonomy" id="78257"/>
    <lineage>
        <taxon>Bacteria</taxon>
        <taxon>Bacillati</taxon>
        <taxon>Actinomycetota</taxon>
        <taxon>Actinomycetes</taxon>
        <taxon>Bifidobacteriales</taxon>
        <taxon>Bifidobacteriaceae</taxon>
        <taxon>Bifidobacterium</taxon>
    </lineage>
</organism>
<evidence type="ECO:0000313" key="4">
    <source>
        <dbReference type="Proteomes" id="UP000718821"/>
    </source>
</evidence>
<comment type="similarity">
    <text evidence="1">Belongs to the UPF0749 family.</text>
</comment>
<dbReference type="Gene3D" id="3.30.70.1880">
    <property type="entry name" value="Protein of unknown function DUF881"/>
    <property type="match status" value="1"/>
</dbReference>
<dbReference type="PANTHER" id="PTHR37313:SF4">
    <property type="entry name" value="CONSERVED MEMBRANE PROTEIN-RELATED"/>
    <property type="match status" value="1"/>
</dbReference>
<protein>
    <submittedName>
        <fullName evidence="3">DUF881 domain-containing protein</fullName>
    </submittedName>
</protein>
<dbReference type="GO" id="GO:0005886">
    <property type="term" value="C:plasma membrane"/>
    <property type="evidence" value="ECO:0007669"/>
    <property type="project" value="TreeGrafter"/>
</dbReference>
<gene>
    <name evidence="3" type="ORF">H7U32_08450</name>
</gene>
<dbReference type="InterPro" id="IPR010273">
    <property type="entry name" value="DUF881"/>
</dbReference>
<sequence>MARHTAKHSARRGSMASGVVVVAVVALSGFLLGTNLRVNRSASAVSSDTAGLIEQRVAEVQRLQDDVNSLSSEVSALTDAAAPGSGNATTDDAGGGTTLPAVSGPGVEVTLDDSPMWEQAVDSSGTTVDIDKYVVHQQDIEGVINALWEGGATAMMFEDQRMLFNSAVLCSGNVVSLHGKRYSPPFHITAIGDQDALMAALDASPSITIYKQYVSAFGLGWKAERRKDLRFPETAALLQPLEYARVASGADDDDGAGASAPAQTEGR</sequence>
<evidence type="ECO:0000256" key="2">
    <source>
        <dbReference type="SAM" id="MobiDB-lite"/>
    </source>
</evidence>
<reference evidence="3" key="1">
    <citation type="submission" date="2020-08" db="EMBL/GenBank/DDBJ databases">
        <authorList>
            <person name="Cejkova D."/>
            <person name="Kubasova T."/>
            <person name="Jahodarova E."/>
            <person name="Rychlik I."/>
        </authorList>
    </citation>
    <scope>NUCLEOTIDE SEQUENCE</scope>
    <source>
        <strain evidence="3">An836</strain>
    </source>
</reference>
<evidence type="ECO:0000256" key="1">
    <source>
        <dbReference type="ARBA" id="ARBA00009108"/>
    </source>
</evidence>
<dbReference type="RefSeq" id="WP_204469635.1">
    <property type="nucleotide sequence ID" value="NZ_JACLYU010000024.1"/>
</dbReference>
<feature type="region of interest" description="Disordered" evidence="2">
    <location>
        <begin position="78"/>
        <end position="97"/>
    </location>
</feature>
<accession>A0A938WZ53</accession>
<dbReference type="Proteomes" id="UP000718821">
    <property type="component" value="Unassembled WGS sequence"/>
</dbReference>
<dbReference type="Pfam" id="PF05949">
    <property type="entry name" value="DUF881"/>
    <property type="match status" value="1"/>
</dbReference>
<dbReference type="AlphaFoldDB" id="A0A938WZ53"/>
<evidence type="ECO:0000313" key="3">
    <source>
        <dbReference type="EMBL" id="MBM6700318.1"/>
    </source>
</evidence>
<reference evidence="3" key="2">
    <citation type="journal article" date="2021" name="Sci. Rep.">
        <title>The distribution of antibiotic resistance genes in chicken gut microbiota commensals.</title>
        <authorList>
            <person name="Juricova H."/>
            <person name="Matiasovicova J."/>
            <person name="Kubasova T."/>
            <person name="Cejkova D."/>
            <person name="Rychlik I."/>
        </authorList>
    </citation>
    <scope>NUCLEOTIDE SEQUENCE</scope>
    <source>
        <strain evidence="3">An836</strain>
    </source>
</reference>
<name>A0A938WZ53_9BIFI</name>